<evidence type="ECO:0000313" key="2">
    <source>
        <dbReference type="Proteomes" id="UP001162992"/>
    </source>
</evidence>
<proteinExistence type="predicted"/>
<evidence type="ECO:0000313" key="1">
    <source>
        <dbReference type="EMBL" id="KAJ7550336.1"/>
    </source>
</evidence>
<comment type="caution">
    <text evidence="1">The sequence shown here is derived from an EMBL/GenBank/DDBJ whole genome shotgun (WGS) entry which is preliminary data.</text>
</comment>
<name>A0ACC2D7Q6_DIPCM</name>
<protein>
    <submittedName>
        <fullName evidence="1">Uncharacterized protein</fullName>
    </submittedName>
</protein>
<organism evidence="1 2">
    <name type="scientific">Diphasiastrum complanatum</name>
    <name type="common">Issler's clubmoss</name>
    <name type="synonym">Lycopodium complanatum</name>
    <dbReference type="NCBI Taxonomy" id="34168"/>
    <lineage>
        <taxon>Eukaryota</taxon>
        <taxon>Viridiplantae</taxon>
        <taxon>Streptophyta</taxon>
        <taxon>Embryophyta</taxon>
        <taxon>Tracheophyta</taxon>
        <taxon>Lycopodiopsida</taxon>
        <taxon>Lycopodiales</taxon>
        <taxon>Lycopodiaceae</taxon>
        <taxon>Lycopodioideae</taxon>
        <taxon>Diphasiastrum</taxon>
    </lineage>
</organism>
<gene>
    <name evidence="1" type="ORF">O6H91_07G095700</name>
</gene>
<dbReference type="EMBL" id="CM055098">
    <property type="protein sequence ID" value="KAJ7550336.1"/>
    <property type="molecule type" value="Genomic_DNA"/>
</dbReference>
<accession>A0ACC2D7Q6</accession>
<keyword evidence="2" id="KW-1185">Reference proteome</keyword>
<dbReference type="Proteomes" id="UP001162992">
    <property type="component" value="Chromosome 7"/>
</dbReference>
<sequence length="452" mass="50821">MQSLHSKGKTIKPNRRTSGFTDRWQHKRTIKPYYMILCYKFFSVAQSNICGIFCWRMAKHQQEVRAMEVNLQGVALLHLLITRHGNVFSMSEVAVELFHENPGAFGKELKAGRYSRIQSVDKGVLQILESLRIPPESETTVGATLLPPETLEAILLDRRKEELVPAVKAALLRIVSQEVAYLLGNQLHEEALPLAMDAVQQGQALFYPSSTPQLVPLYLMAIQANLGLGRATQSEDLLGLAVWLLLQDTKSAHNGMRAELGRLFGQLYMLQGNFQTALKAFSEEVYYSAIERGIFDTHTSLGFFHLCEVFKKLGKVEDSLACGDIVIQTWLSVLQASVFTQPVSQMNSFELSDHTTLNVPMRSRLFENLHPKEIVHMLQAILTQRAELFGGLHACVAEASFVLGLTYLHNNEHEMALTTLEHASALYKDKDPKMFDLVEKAMQMVPEHIQVG</sequence>
<reference evidence="2" key="1">
    <citation type="journal article" date="2024" name="Proc. Natl. Acad. Sci. U.S.A.">
        <title>Extraordinary preservation of gene collinearity over three hundred million years revealed in homosporous lycophytes.</title>
        <authorList>
            <person name="Li C."/>
            <person name="Wickell D."/>
            <person name="Kuo L.Y."/>
            <person name="Chen X."/>
            <person name="Nie B."/>
            <person name="Liao X."/>
            <person name="Peng D."/>
            <person name="Ji J."/>
            <person name="Jenkins J."/>
            <person name="Williams M."/>
            <person name="Shu S."/>
            <person name="Plott C."/>
            <person name="Barry K."/>
            <person name="Rajasekar S."/>
            <person name="Grimwood J."/>
            <person name="Han X."/>
            <person name="Sun S."/>
            <person name="Hou Z."/>
            <person name="He W."/>
            <person name="Dai G."/>
            <person name="Sun C."/>
            <person name="Schmutz J."/>
            <person name="Leebens-Mack J.H."/>
            <person name="Li F.W."/>
            <person name="Wang L."/>
        </authorList>
    </citation>
    <scope>NUCLEOTIDE SEQUENCE [LARGE SCALE GENOMIC DNA]</scope>
    <source>
        <strain evidence="2">cv. PW_Plant_1</strain>
    </source>
</reference>